<evidence type="ECO:0000256" key="1">
    <source>
        <dbReference type="SAM" id="Phobius"/>
    </source>
</evidence>
<organism evidence="2">
    <name type="scientific">Tanacetum cinerariifolium</name>
    <name type="common">Dalmatian daisy</name>
    <name type="synonym">Chrysanthemum cinerariifolium</name>
    <dbReference type="NCBI Taxonomy" id="118510"/>
    <lineage>
        <taxon>Eukaryota</taxon>
        <taxon>Viridiplantae</taxon>
        <taxon>Streptophyta</taxon>
        <taxon>Embryophyta</taxon>
        <taxon>Tracheophyta</taxon>
        <taxon>Spermatophyta</taxon>
        <taxon>Magnoliopsida</taxon>
        <taxon>eudicotyledons</taxon>
        <taxon>Gunneridae</taxon>
        <taxon>Pentapetalae</taxon>
        <taxon>asterids</taxon>
        <taxon>campanulids</taxon>
        <taxon>Asterales</taxon>
        <taxon>Asteraceae</taxon>
        <taxon>Asteroideae</taxon>
        <taxon>Anthemideae</taxon>
        <taxon>Anthemidinae</taxon>
        <taxon>Tanacetum</taxon>
    </lineage>
</organism>
<evidence type="ECO:0000313" key="2">
    <source>
        <dbReference type="EMBL" id="GEU51945.1"/>
    </source>
</evidence>
<gene>
    <name evidence="2" type="ORF">Tci_023923</name>
</gene>
<dbReference type="AlphaFoldDB" id="A0A6L2KVA9"/>
<dbReference type="EMBL" id="BKCJ010002943">
    <property type="protein sequence ID" value="GEU51945.1"/>
    <property type="molecule type" value="Genomic_DNA"/>
</dbReference>
<proteinExistence type="predicted"/>
<feature type="transmembrane region" description="Helical" evidence="1">
    <location>
        <begin position="31"/>
        <end position="52"/>
    </location>
</feature>
<keyword evidence="1" id="KW-0472">Membrane</keyword>
<feature type="transmembrane region" description="Helical" evidence="1">
    <location>
        <begin position="152"/>
        <end position="173"/>
    </location>
</feature>
<reference evidence="2" key="1">
    <citation type="journal article" date="2019" name="Sci. Rep.">
        <title>Draft genome of Tanacetum cinerariifolium, the natural source of mosquito coil.</title>
        <authorList>
            <person name="Yamashiro T."/>
            <person name="Shiraishi A."/>
            <person name="Satake H."/>
            <person name="Nakayama K."/>
        </authorList>
    </citation>
    <scope>NUCLEOTIDE SEQUENCE</scope>
</reference>
<comment type="caution">
    <text evidence="2">The sequence shown here is derived from an EMBL/GenBank/DDBJ whole genome shotgun (WGS) entry which is preliminary data.</text>
</comment>
<protein>
    <submittedName>
        <fullName evidence="2">Uncharacterized protein</fullName>
    </submittedName>
</protein>
<keyword evidence="1" id="KW-1133">Transmembrane helix</keyword>
<keyword evidence="1" id="KW-0812">Transmembrane</keyword>
<name>A0A6L2KVA9_TANCI</name>
<accession>A0A6L2KVA9</accession>
<sequence>MYESGDSHALRSSLYTSSFNLESLHELLDGSQSFCLILWISTGSLTYLFCYIKYAKKAALRFVYPSVLSEGSSSNHTLTVPMRVELNMFLRYQACAFLTLTSSVLLRWCRSLTREITGIHYSFLFSCYWSTLCRESNTHVCHMFCKSRRRVLFVRTTSTVGIISRVFLVWIGLSRATMGTGIGGVSGGRLVGVVGYGGVEQ</sequence>